<keyword evidence="7 13" id="KW-0406">Ion transport</keyword>
<feature type="signal peptide" evidence="16">
    <location>
        <begin position="1"/>
        <end position="23"/>
    </location>
</feature>
<feature type="disulfide bond" evidence="14">
    <location>
        <begin position="697"/>
        <end position="751"/>
    </location>
</feature>
<dbReference type="AlphaFoldDB" id="A0AAN9K6G3"/>
<dbReference type="InterPro" id="IPR001828">
    <property type="entry name" value="ANF_lig-bd_rcpt"/>
</dbReference>
<keyword evidence="19" id="KW-1185">Reference proteome</keyword>
<dbReference type="Gene3D" id="3.40.190.10">
    <property type="entry name" value="Periplasmic binding protein-like II"/>
    <property type="match status" value="1"/>
</dbReference>
<keyword evidence="3 13" id="KW-0813">Transport</keyword>
<dbReference type="SMART" id="SM00079">
    <property type="entry name" value="PBPe"/>
    <property type="match status" value="1"/>
</dbReference>
<protein>
    <recommendedName>
        <fullName evidence="13">Glutamate receptor</fullName>
    </recommendedName>
</protein>
<dbReference type="EMBL" id="JAYKXN010000002">
    <property type="protein sequence ID" value="KAK7311069.1"/>
    <property type="molecule type" value="Genomic_DNA"/>
</dbReference>
<evidence type="ECO:0000256" key="1">
    <source>
        <dbReference type="ARBA" id="ARBA00004141"/>
    </source>
</evidence>
<evidence type="ECO:0000313" key="18">
    <source>
        <dbReference type="EMBL" id="KAK7311069.1"/>
    </source>
</evidence>
<evidence type="ECO:0000256" key="16">
    <source>
        <dbReference type="SAM" id="SignalP"/>
    </source>
</evidence>
<evidence type="ECO:0000256" key="9">
    <source>
        <dbReference type="ARBA" id="ARBA00023170"/>
    </source>
</evidence>
<evidence type="ECO:0000256" key="14">
    <source>
        <dbReference type="PIRSR" id="PIRSR037090-50"/>
    </source>
</evidence>
<evidence type="ECO:0000256" key="13">
    <source>
        <dbReference type="PIRNR" id="PIRNR037090"/>
    </source>
</evidence>
<feature type="transmembrane region" description="Helical" evidence="15">
    <location>
        <begin position="768"/>
        <end position="791"/>
    </location>
</feature>
<evidence type="ECO:0000256" key="12">
    <source>
        <dbReference type="ARBA" id="ARBA00023303"/>
    </source>
</evidence>
<name>A0AAN9K6G3_CLITE</name>
<gene>
    <name evidence="18" type="ORF">RJT34_08962</name>
</gene>
<keyword evidence="9 13" id="KW-0675">Receptor</keyword>
<keyword evidence="6 15" id="KW-1133">Transmembrane helix</keyword>
<feature type="transmembrane region" description="Helical" evidence="15">
    <location>
        <begin position="592"/>
        <end position="612"/>
    </location>
</feature>
<dbReference type="Pfam" id="PF01094">
    <property type="entry name" value="ANF_receptor"/>
    <property type="match status" value="1"/>
</dbReference>
<evidence type="ECO:0000256" key="2">
    <source>
        <dbReference type="ARBA" id="ARBA00008685"/>
    </source>
</evidence>
<organism evidence="18 19">
    <name type="scientific">Clitoria ternatea</name>
    <name type="common">Butterfly pea</name>
    <dbReference type="NCBI Taxonomy" id="43366"/>
    <lineage>
        <taxon>Eukaryota</taxon>
        <taxon>Viridiplantae</taxon>
        <taxon>Streptophyta</taxon>
        <taxon>Embryophyta</taxon>
        <taxon>Tracheophyta</taxon>
        <taxon>Spermatophyta</taxon>
        <taxon>Magnoliopsida</taxon>
        <taxon>eudicotyledons</taxon>
        <taxon>Gunneridae</taxon>
        <taxon>Pentapetalae</taxon>
        <taxon>rosids</taxon>
        <taxon>fabids</taxon>
        <taxon>Fabales</taxon>
        <taxon>Fabaceae</taxon>
        <taxon>Papilionoideae</taxon>
        <taxon>50 kb inversion clade</taxon>
        <taxon>NPAAA clade</taxon>
        <taxon>indigoferoid/millettioid clade</taxon>
        <taxon>Phaseoleae</taxon>
        <taxon>Clitoria</taxon>
    </lineage>
</organism>
<keyword evidence="11 13" id="KW-1071">Ligand-gated ion channel</keyword>
<comment type="subcellular location">
    <subcellularLocation>
        <location evidence="1">Membrane</location>
        <topology evidence="1">Multi-pass membrane protein</topology>
    </subcellularLocation>
</comment>
<dbReference type="PANTHER" id="PTHR18966">
    <property type="entry name" value="IONOTROPIC GLUTAMATE RECEPTOR"/>
    <property type="match status" value="1"/>
</dbReference>
<dbReference type="FunFam" id="3.40.190.10:FF:000054">
    <property type="entry name" value="Glutamate receptor"/>
    <property type="match status" value="1"/>
</dbReference>
<evidence type="ECO:0000256" key="5">
    <source>
        <dbReference type="ARBA" id="ARBA00022729"/>
    </source>
</evidence>
<evidence type="ECO:0000256" key="4">
    <source>
        <dbReference type="ARBA" id="ARBA00022692"/>
    </source>
</evidence>
<dbReference type="Pfam" id="PF10613">
    <property type="entry name" value="Lig_chan-Glu_bd"/>
    <property type="match status" value="1"/>
</dbReference>
<dbReference type="InterPro" id="IPR001320">
    <property type="entry name" value="Iontro_rcpt_C"/>
</dbReference>
<dbReference type="Proteomes" id="UP001359559">
    <property type="component" value="Unassembled WGS sequence"/>
</dbReference>
<dbReference type="SUPFAM" id="SSF53850">
    <property type="entry name" value="Periplasmic binding protein-like II"/>
    <property type="match status" value="1"/>
</dbReference>
<keyword evidence="14" id="KW-1015">Disulfide bond</keyword>
<dbReference type="Pfam" id="PF00060">
    <property type="entry name" value="Lig_chan"/>
    <property type="match status" value="1"/>
</dbReference>
<sequence length="849" mass="95699">MVHLFPSSLKIGLLLVILVRSEAKYGKDYEIEDCPMKSKIFVKIGGVIDFDLLNSKEVQVVIGTKLDAATLFQDVDETSKDVPIISLASTASPEITPIPLPHFIQMSNDVTLHMQCIASIIQHFNWRKVTAIYEHNNGFTSHSEILTTLSYSLRFFNAEIDDHVAFPSMNYLLNPLENIEKELARLKNKSNRVFLFIQSSLEFATLLFEKAKQMGMMGKGSVWIITDDVATHLDSLDSSVTFNMQGVLGCKTNFMEMSQKFKKFKFMFRRKFGLEYPEEENFQPSIFALRAYDAIWTIAHALKKSQGNFTSQELSQNVLLSNHEGLSGKISFKDRKLMESPIFKIINVVGRSYKELGYWSVVSGFTENLVKHDGMKIITSTTVSGRVLLGSVNWPGGLKTVPKGWIYNSSEGRPLKIGVPAIDPCPQFVSVSHDERLNKTQFKGFSINVFETVVKLLPYHLPFTLVPFYGSYDQIVEQVNNKVLDAAVGDLQIVEHRYAFAEFSYPYIESGIAMVVKVKPDRSKETWMFMDAFTKEMWLLMAAMHLFIAFVIWFIEGENNSELKTFGAILWFSVTMLFFAHREPVKSNMARIVLAPWLFAILIVTSSFTASLSSMMTVSQLEPSVPDIQTLLKTNAIIGCNKNTFLVHYLVDELTFHPENVRVFDSINDFHRAFENKEIVAAFAISPHADVFLATYCQGYIKAITLKLGGLGFAFPKGSTLAIDISRATLIAIEKGEVQRLEEKMLSNTNCGSPNSKIQNEQLGPLPFFGLFAICGAIAIFGLFITIFHFVQNNIHLQTGFELIKVMALKLVNMCINSDATLTTENYSPCGSCITIYAHVYKLESHYFD</sequence>
<keyword evidence="5 16" id="KW-0732">Signal</keyword>
<evidence type="ECO:0000256" key="11">
    <source>
        <dbReference type="ARBA" id="ARBA00023286"/>
    </source>
</evidence>
<dbReference type="SUPFAM" id="SSF53822">
    <property type="entry name" value="Periplasmic binding protein-like I"/>
    <property type="match status" value="1"/>
</dbReference>
<accession>A0AAN9K6G3</accession>
<feature type="domain" description="Ionotropic glutamate receptor C-terminal" evidence="17">
    <location>
        <begin position="416"/>
        <end position="748"/>
    </location>
</feature>
<comment type="function">
    <text evidence="13">Glutamate-gated receptor that probably acts as non-selective cation channel.</text>
</comment>
<dbReference type="GO" id="GO:0016020">
    <property type="term" value="C:membrane"/>
    <property type="evidence" value="ECO:0007669"/>
    <property type="project" value="UniProtKB-SubCell"/>
</dbReference>
<dbReference type="PIRSF" id="PIRSF037090">
    <property type="entry name" value="Iontro_Glu-like_rcpt_pln"/>
    <property type="match status" value="1"/>
</dbReference>
<dbReference type="InterPro" id="IPR015683">
    <property type="entry name" value="Ionotropic_Glu_rcpt"/>
</dbReference>
<dbReference type="FunFam" id="3.40.50.2300:FF:000188">
    <property type="entry name" value="Glutamate receptor"/>
    <property type="match status" value="1"/>
</dbReference>
<evidence type="ECO:0000256" key="7">
    <source>
        <dbReference type="ARBA" id="ARBA00023065"/>
    </source>
</evidence>
<keyword evidence="8 13" id="KW-0472">Membrane</keyword>
<dbReference type="InterPro" id="IPR028082">
    <property type="entry name" value="Peripla_BP_I"/>
</dbReference>
<evidence type="ECO:0000259" key="17">
    <source>
        <dbReference type="SMART" id="SM00079"/>
    </source>
</evidence>
<keyword evidence="10" id="KW-0325">Glycoprotein</keyword>
<reference evidence="18 19" key="1">
    <citation type="submission" date="2024-01" db="EMBL/GenBank/DDBJ databases">
        <title>The genomes of 5 underutilized Papilionoideae crops provide insights into root nodulation and disease resistance.</title>
        <authorList>
            <person name="Yuan L."/>
        </authorList>
    </citation>
    <scope>NUCLEOTIDE SEQUENCE [LARGE SCALE GENOMIC DNA]</scope>
    <source>
        <strain evidence="18">LY-2023</strain>
        <tissue evidence="18">Leaf</tissue>
    </source>
</reference>
<evidence type="ECO:0000256" key="10">
    <source>
        <dbReference type="ARBA" id="ARBA00023180"/>
    </source>
</evidence>
<dbReference type="InterPro" id="IPR019594">
    <property type="entry name" value="Glu/Gly-bd"/>
</dbReference>
<evidence type="ECO:0000256" key="15">
    <source>
        <dbReference type="SAM" id="Phobius"/>
    </source>
</evidence>
<feature type="transmembrane region" description="Helical" evidence="15">
    <location>
        <begin position="561"/>
        <end position="580"/>
    </location>
</feature>
<comment type="caution">
    <text evidence="18">The sequence shown here is derived from an EMBL/GenBank/DDBJ whole genome shotgun (WGS) entry which is preliminary data.</text>
</comment>
<dbReference type="GO" id="GO:0015276">
    <property type="term" value="F:ligand-gated monoatomic ion channel activity"/>
    <property type="evidence" value="ECO:0007669"/>
    <property type="project" value="InterPro"/>
</dbReference>
<evidence type="ECO:0000256" key="6">
    <source>
        <dbReference type="ARBA" id="ARBA00022989"/>
    </source>
</evidence>
<keyword evidence="12 13" id="KW-0407">Ion channel</keyword>
<dbReference type="Gene3D" id="1.10.287.70">
    <property type="match status" value="1"/>
</dbReference>
<dbReference type="InterPro" id="IPR017103">
    <property type="entry name" value="Iontropic_Glu_rcpt_pln"/>
</dbReference>
<dbReference type="Gene3D" id="3.40.50.2300">
    <property type="match status" value="2"/>
</dbReference>
<evidence type="ECO:0000256" key="8">
    <source>
        <dbReference type="ARBA" id="ARBA00023136"/>
    </source>
</evidence>
<feature type="chain" id="PRO_5042877462" description="Glutamate receptor" evidence="16">
    <location>
        <begin position="24"/>
        <end position="849"/>
    </location>
</feature>
<keyword evidence="4 15" id="KW-0812">Transmembrane</keyword>
<evidence type="ECO:0000313" key="19">
    <source>
        <dbReference type="Proteomes" id="UP001359559"/>
    </source>
</evidence>
<feature type="transmembrane region" description="Helical" evidence="15">
    <location>
        <begin position="537"/>
        <end position="555"/>
    </location>
</feature>
<comment type="similarity">
    <text evidence="2 13">Belongs to the glutamate-gated ion channel (TC 1.A.10.1) family.</text>
</comment>
<dbReference type="FunFam" id="1.10.287.70:FF:000172">
    <property type="entry name" value="Glutamate receptor"/>
    <property type="match status" value="1"/>
</dbReference>
<evidence type="ECO:0000256" key="3">
    <source>
        <dbReference type="ARBA" id="ARBA00022448"/>
    </source>
</evidence>
<proteinExistence type="inferred from homology"/>